<dbReference type="Gene3D" id="1.10.340.70">
    <property type="match status" value="1"/>
</dbReference>
<comment type="caution">
    <text evidence="2">The sequence shown here is derived from an EMBL/GenBank/DDBJ whole genome shotgun (WGS) entry which is preliminary data.</text>
</comment>
<dbReference type="Proteomes" id="UP000325315">
    <property type="component" value="Unassembled WGS sequence"/>
</dbReference>
<dbReference type="InterPro" id="IPR012337">
    <property type="entry name" value="RNaseH-like_sf"/>
</dbReference>
<evidence type="ECO:0000313" key="2">
    <source>
        <dbReference type="EMBL" id="KAA3469778.1"/>
    </source>
</evidence>
<dbReference type="SUPFAM" id="SSF53098">
    <property type="entry name" value="Ribonuclease H-like"/>
    <property type="match status" value="2"/>
</dbReference>
<accession>A0A5B6VL67</accession>
<dbReference type="InterPro" id="IPR001584">
    <property type="entry name" value="Integrase_cat-core"/>
</dbReference>
<keyword evidence="2" id="KW-0808">Transferase</keyword>
<dbReference type="GO" id="GO:0004523">
    <property type="term" value="F:RNA-DNA hybrid ribonuclease activity"/>
    <property type="evidence" value="ECO:0007669"/>
    <property type="project" value="InterPro"/>
</dbReference>
<dbReference type="GO" id="GO:0015074">
    <property type="term" value="P:DNA integration"/>
    <property type="evidence" value="ECO:0007669"/>
    <property type="project" value="InterPro"/>
</dbReference>
<dbReference type="PANTHER" id="PTHR48475:SF1">
    <property type="entry name" value="RNASE H TYPE-1 DOMAIN-CONTAINING PROTEIN"/>
    <property type="match status" value="1"/>
</dbReference>
<dbReference type="EMBL" id="SMMG02000006">
    <property type="protein sequence ID" value="KAA3469778.1"/>
    <property type="molecule type" value="Genomic_DNA"/>
</dbReference>
<protein>
    <submittedName>
        <fullName evidence="2">RNA-directed DNA polymerase (Reverse transcriptase), Ribonuclease H</fullName>
    </submittedName>
</protein>
<keyword evidence="2" id="KW-0548">Nucleotidyltransferase</keyword>
<proteinExistence type="predicted"/>
<dbReference type="Pfam" id="PF00665">
    <property type="entry name" value="rve"/>
    <property type="match status" value="1"/>
</dbReference>
<feature type="domain" description="Integrase catalytic" evidence="1">
    <location>
        <begin position="264"/>
        <end position="391"/>
    </location>
</feature>
<reference evidence="3" key="1">
    <citation type="journal article" date="2019" name="Plant Biotechnol. J.">
        <title>Genome sequencing of the Australian wild diploid species Gossypium australe highlights disease resistance and delayed gland morphogenesis.</title>
        <authorList>
            <person name="Cai Y."/>
            <person name="Cai X."/>
            <person name="Wang Q."/>
            <person name="Wang P."/>
            <person name="Zhang Y."/>
            <person name="Cai C."/>
            <person name="Xu Y."/>
            <person name="Wang K."/>
            <person name="Zhou Z."/>
            <person name="Wang C."/>
            <person name="Geng S."/>
            <person name="Li B."/>
            <person name="Dong Q."/>
            <person name="Hou Y."/>
            <person name="Wang H."/>
            <person name="Ai P."/>
            <person name="Liu Z."/>
            <person name="Yi F."/>
            <person name="Sun M."/>
            <person name="An G."/>
            <person name="Cheng J."/>
            <person name="Zhang Y."/>
            <person name="Shi Q."/>
            <person name="Xie Y."/>
            <person name="Shi X."/>
            <person name="Chang Y."/>
            <person name="Huang F."/>
            <person name="Chen Y."/>
            <person name="Hong S."/>
            <person name="Mi L."/>
            <person name="Sun Q."/>
            <person name="Zhang L."/>
            <person name="Zhou B."/>
            <person name="Peng R."/>
            <person name="Zhang X."/>
            <person name="Liu F."/>
        </authorList>
    </citation>
    <scope>NUCLEOTIDE SEQUENCE [LARGE SCALE GENOMIC DNA]</scope>
    <source>
        <strain evidence="3">cv. PA1801</strain>
    </source>
</reference>
<evidence type="ECO:0000313" key="3">
    <source>
        <dbReference type="Proteomes" id="UP000325315"/>
    </source>
</evidence>
<dbReference type="PANTHER" id="PTHR48475">
    <property type="entry name" value="RIBONUCLEASE H"/>
    <property type="match status" value="1"/>
</dbReference>
<dbReference type="GO" id="GO:0003676">
    <property type="term" value="F:nucleic acid binding"/>
    <property type="evidence" value="ECO:0007669"/>
    <property type="project" value="InterPro"/>
</dbReference>
<organism evidence="2 3">
    <name type="scientific">Gossypium australe</name>
    <dbReference type="NCBI Taxonomy" id="47621"/>
    <lineage>
        <taxon>Eukaryota</taxon>
        <taxon>Viridiplantae</taxon>
        <taxon>Streptophyta</taxon>
        <taxon>Embryophyta</taxon>
        <taxon>Tracheophyta</taxon>
        <taxon>Spermatophyta</taxon>
        <taxon>Magnoliopsida</taxon>
        <taxon>eudicotyledons</taxon>
        <taxon>Gunneridae</taxon>
        <taxon>Pentapetalae</taxon>
        <taxon>rosids</taxon>
        <taxon>malvids</taxon>
        <taxon>Malvales</taxon>
        <taxon>Malvaceae</taxon>
        <taxon>Malvoideae</taxon>
        <taxon>Gossypium</taxon>
    </lineage>
</organism>
<gene>
    <name evidence="2" type="ORF">EPI10_015534</name>
</gene>
<keyword evidence="3" id="KW-1185">Reference proteome</keyword>
<dbReference type="InterPro" id="IPR002156">
    <property type="entry name" value="RNaseH_domain"/>
</dbReference>
<keyword evidence="2" id="KW-0695">RNA-directed DNA polymerase</keyword>
<dbReference type="GO" id="GO:0003964">
    <property type="term" value="F:RNA-directed DNA polymerase activity"/>
    <property type="evidence" value="ECO:0007669"/>
    <property type="project" value="UniProtKB-KW"/>
</dbReference>
<dbReference type="AlphaFoldDB" id="A0A5B6VL67"/>
<dbReference type="PROSITE" id="PS50994">
    <property type="entry name" value="INTEGRASE"/>
    <property type="match status" value="1"/>
</dbReference>
<dbReference type="InterPro" id="IPR036397">
    <property type="entry name" value="RNaseH_sf"/>
</dbReference>
<dbReference type="Gene3D" id="3.30.420.10">
    <property type="entry name" value="Ribonuclease H-like superfamily/Ribonuclease H"/>
    <property type="match status" value="2"/>
</dbReference>
<name>A0A5B6VL67_9ROSI</name>
<evidence type="ECO:0000259" key="1">
    <source>
        <dbReference type="PROSITE" id="PS50994"/>
    </source>
</evidence>
<dbReference type="Pfam" id="PF13456">
    <property type="entry name" value="RVT_3"/>
    <property type="match status" value="1"/>
</dbReference>
<dbReference type="OrthoDB" id="101614at2759"/>
<sequence>MGNEIRAVLVSLDGDHYPFTSKLDFDCINNMEEYELCIMEIQPAIECKIKVLEVYSYSALVIFQLKDEWDIRDSKLINYQRLVLELIKDFDDITFCYLPRDENQMVDALATLASMVRVNKQDNVKPIQISIYEVPAYCYNIEKEKRDDHPWYHDILQYVTKNDKRTLRRLANKYVLDREILYKRRKDQVLLKCVDAIEAKKILEEVHERIYGTYANGFTMPRKIMRFEYSWSTVEGDYVNYGKRCHKCQIYGDKIHVPHSLLHVMTSPWPLSMWFMDVIGPISLKASNGHQFIFMVIYYFTKWVKVASYANVTKLAVSKFLKKDIIYWYGMPERIISDNALNLNNSTIAEVCSHFKIKHHNSSPYRPKMNGAVEAANKNIEKVVGENDKDL</sequence>